<dbReference type="PROSITE" id="PS50279">
    <property type="entry name" value="BPTI_KUNITZ_2"/>
    <property type="match status" value="1"/>
</dbReference>
<feature type="domain" description="BPTI/Kunitz inhibitor" evidence="2">
    <location>
        <begin position="29"/>
        <end position="80"/>
    </location>
</feature>
<reference evidence="4" key="1">
    <citation type="journal article" date="2015" name="Nat. Genet.">
        <title>The genome and transcriptome of the zoonotic hookworm Ancylostoma ceylanicum identify infection-specific gene families.</title>
        <authorList>
            <person name="Schwarz E.M."/>
            <person name="Hu Y."/>
            <person name="Antoshechkin I."/>
            <person name="Miller M.M."/>
            <person name="Sternberg P.W."/>
            <person name="Aroian R.V."/>
        </authorList>
    </citation>
    <scope>NUCLEOTIDE SEQUENCE</scope>
    <source>
        <strain evidence="4">HY135</strain>
    </source>
</reference>
<evidence type="ECO:0000313" key="3">
    <source>
        <dbReference type="EMBL" id="EYC34645.1"/>
    </source>
</evidence>
<feature type="signal peptide" evidence="1">
    <location>
        <begin position="1"/>
        <end position="16"/>
    </location>
</feature>
<evidence type="ECO:0000256" key="1">
    <source>
        <dbReference type="SAM" id="SignalP"/>
    </source>
</evidence>
<feature type="chain" id="PRO_5001490259" description="BPTI/Kunitz inhibitor domain-containing protein" evidence="1">
    <location>
        <begin position="17"/>
        <end position="84"/>
    </location>
</feature>
<dbReference type="Pfam" id="PF00014">
    <property type="entry name" value="Kunitz_BPTI"/>
    <property type="match status" value="1"/>
</dbReference>
<dbReference type="SMART" id="SM00131">
    <property type="entry name" value="KU"/>
    <property type="match status" value="1"/>
</dbReference>
<dbReference type="GO" id="GO:0004867">
    <property type="term" value="F:serine-type endopeptidase inhibitor activity"/>
    <property type="evidence" value="ECO:0007669"/>
    <property type="project" value="InterPro"/>
</dbReference>
<keyword evidence="4" id="KW-1185">Reference proteome</keyword>
<protein>
    <recommendedName>
        <fullName evidence="2">BPTI/Kunitz inhibitor domain-containing protein</fullName>
    </recommendedName>
</protein>
<keyword evidence="1" id="KW-0732">Signal</keyword>
<dbReference type="InterPro" id="IPR036880">
    <property type="entry name" value="Kunitz_BPTI_sf"/>
</dbReference>
<name>A0A016W4S7_9BILA</name>
<organism evidence="3 4">
    <name type="scientific">Ancylostoma ceylanicum</name>
    <dbReference type="NCBI Taxonomy" id="53326"/>
    <lineage>
        <taxon>Eukaryota</taxon>
        <taxon>Metazoa</taxon>
        <taxon>Ecdysozoa</taxon>
        <taxon>Nematoda</taxon>
        <taxon>Chromadorea</taxon>
        <taxon>Rhabditida</taxon>
        <taxon>Rhabditina</taxon>
        <taxon>Rhabditomorpha</taxon>
        <taxon>Strongyloidea</taxon>
        <taxon>Ancylostomatidae</taxon>
        <taxon>Ancylostomatinae</taxon>
        <taxon>Ancylostoma</taxon>
    </lineage>
</organism>
<dbReference type="InterPro" id="IPR002223">
    <property type="entry name" value="Kunitz_BPTI"/>
</dbReference>
<dbReference type="Proteomes" id="UP000024635">
    <property type="component" value="Unassembled WGS sequence"/>
</dbReference>
<dbReference type="SUPFAM" id="SSF57362">
    <property type="entry name" value="BPTI-like"/>
    <property type="match status" value="1"/>
</dbReference>
<comment type="caution">
    <text evidence="3">The sequence shown here is derived from an EMBL/GenBank/DDBJ whole genome shotgun (WGS) entry which is preliminary data.</text>
</comment>
<evidence type="ECO:0000259" key="2">
    <source>
        <dbReference type="PROSITE" id="PS50279"/>
    </source>
</evidence>
<evidence type="ECO:0000313" key="4">
    <source>
        <dbReference type="Proteomes" id="UP000024635"/>
    </source>
</evidence>
<sequence length="84" mass="9574">MKVLLVLLFCIVICDARSVPHYITDEERCSARLPSGFICANVFKGFTFNVKTKKCEPFTTNLCKKPLNAFATLEECKKRNLLKD</sequence>
<gene>
    <name evidence="3" type="primary">Acey_s0001.g73</name>
    <name evidence="3" type="ORF">Y032_0001g73</name>
</gene>
<accession>A0A016W4S7</accession>
<dbReference type="Gene3D" id="4.10.410.10">
    <property type="entry name" value="Pancreatic trypsin inhibitor Kunitz domain"/>
    <property type="match status" value="1"/>
</dbReference>
<dbReference type="AlphaFoldDB" id="A0A016W4S7"/>
<dbReference type="OrthoDB" id="5888389at2759"/>
<proteinExistence type="predicted"/>
<dbReference type="EMBL" id="JARK01001337">
    <property type="protein sequence ID" value="EYC34645.1"/>
    <property type="molecule type" value="Genomic_DNA"/>
</dbReference>